<proteinExistence type="inferred from homology"/>
<evidence type="ECO:0000256" key="5">
    <source>
        <dbReference type="ARBA" id="ARBA00022989"/>
    </source>
</evidence>
<evidence type="ECO:0000313" key="8">
    <source>
        <dbReference type="Proteomes" id="UP001217476"/>
    </source>
</evidence>
<dbReference type="Pfam" id="PF01899">
    <property type="entry name" value="MNHE"/>
    <property type="match status" value="1"/>
</dbReference>
<dbReference type="GO" id="GO:0005886">
    <property type="term" value="C:plasma membrane"/>
    <property type="evidence" value="ECO:0007669"/>
    <property type="project" value="UniProtKB-SubCell"/>
</dbReference>
<comment type="similarity">
    <text evidence="2">Belongs to the CPA3 antiporters (TC 2.A.63) subunit E family.</text>
</comment>
<evidence type="ECO:0000256" key="3">
    <source>
        <dbReference type="ARBA" id="ARBA00022475"/>
    </source>
</evidence>
<evidence type="ECO:0000256" key="1">
    <source>
        <dbReference type="ARBA" id="ARBA00004651"/>
    </source>
</evidence>
<comment type="subcellular location">
    <subcellularLocation>
        <location evidence="1">Cell membrane</location>
        <topology evidence="1">Multi-pass membrane protein</topology>
    </subcellularLocation>
</comment>
<evidence type="ECO:0000256" key="4">
    <source>
        <dbReference type="ARBA" id="ARBA00022692"/>
    </source>
</evidence>
<dbReference type="GO" id="GO:0008324">
    <property type="term" value="F:monoatomic cation transmembrane transporter activity"/>
    <property type="evidence" value="ECO:0007669"/>
    <property type="project" value="InterPro"/>
</dbReference>
<dbReference type="Proteomes" id="UP001217476">
    <property type="component" value="Chromosome"/>
</dbReference>
<dbReference type="EMBL" id="CP119312">
    <property type="protein sequence ID" value="WEK06693.1"/>
    <property type="molecule type" value="Genomic_DNA"/>
</dbReference>
<accession>A0AAJ5W008</accession>
<gene>
    <name evidence="7" type="ORF">P0Y65_00890</name>
</gene>
<organism evidence="7 8">
    <name type="scientific">Candidatus Devosia phytovorans</name>
    <dbReference type="NCBI Taxonomy" id="3121372"/>
    <lineage>
        <taxon>Bacteria</taxon>
        <taxon>Pseudomonadati</taxon>
        <taxon>Pseudomonadota</taxon>
        <taxon>Alphaproteobacteria</taxon>
        <taxon>Hyphomicrobiales</taxon>
        <taxon>Devosiaceae</taxon>
        <taxon>Devosia</taxon>
    </lineage>
</organism>
<keyword evidence="4" id="KW-0812">Transmembrane</keyword>
<keyword evidence="3" id="KW-1003">Cell membrane</keyword>
<protein>
    <submittedName>
        <fullName evidence="7">Na+/H+ antiporter subunit E</fullName>
    </submittedName>
</protein>
<dbReference type="PANTHER" id="PTHR34584:SF1">
    <property type="entry name" value="NA(+)_H(+) ANTIPORTER SUBUNIT E1"/>
    <property type="match status" value="1"/>
</dbReference>
<sequence>MARTVLPYPLLSLSLLIFWLLLQSSMGLGHILLGSVIALFAGKALDALQPERPRIRAPHRIIQLMALVAVDVLRSNMAVAWITLQGHRREQTSGFLVLPLELRDRSALAILACIITATPGSAWLEYDAARGTVLIHVLDLVDEQAWIDLIKNRYESLLLEIFQ</sequence>
<evidence type="ECO:0000256" key="2">
    <source>
        <dbReference type="ARBA" id="ARBA00006228"/>
    </source>
</evidence>
<evidence type="ECO:0000313" key="7">
    <source>
        <dbReference type="EMBL" id="WEK06693.1"/>
    </source>
</evidence>
<dbReference type="PANTHER" id="PTHR34584">
    <property type="entry name" value="NA(+)/H(+) ANTIPORTER SUBUNIT E1"/>
    <property type="match status" value="1"/>
</dbReference>
<keyword evidence="6" id="KW-0472">Membrane</keyword>
<evidence type="ECO:0000256" key="6">
    <source>
        <dbReference type="ARBA" id="ARBA00023136"/>
    </source>
</evidence>
<dbReference type="AlphaFoldDB" id="A0AAJ5W008"/>
<reference evidence="7" key="1">
    <citation type="submission" date="2023-03" db="EMBL/GenBank/DDBJ databases">
        <title>Andean soil-derived lignocellulolytic bacterial consortium as a source of novel taxa and putative plastic-active enzymes.</title>
        <authorList>
            <person name="Diaz-Garcia L."/>
            <person name="Chuvochina M."/>
            <person name="Feuerriegel G."/>
            <person name="Bunk B."/>
            <person name="Sproer C."/>
            <person name="Streit W.R."/>
            <person name="Rodriguez L.M."/>
            <person name="Overmann J."/>
            <person name="Jimenez D.J."/>
        </authorList>
    </citation>
    <scope>NUCLEOTIDE SEQUENCE</scope>
    <source>
        <strain evidence="7">MAG 4196</strain>
    </source>
</reference>
<name>A0AAJ5W008_9HYPH</name>
<keyword evidence="5" id="KW-1133">Transmembrane helix</keyword>
<dbReference type="NCBIfam" id="NF006520">
    <property type="entry name" value="PRK08965.1-4"/>
    <property type="match status" value="1"/>
</dbReference>
<dbReference type="PIRSF" id="PIRSF019239">
    <property type="entry name" value="MrpE"/>
    <property type="match status" value="1"/>
</dbReference>
<dbReference type="InterPro" id="IPR002758">
    <property type="entry name" value="Cation_antiport_E"/>
</dbReference>